<name>A0AAV2HNE1_LYMST</name>
<dbReference type="PANTHER" id="PTHR14482">
    <property type="entry name" value="CHROMOSOME 12 ORF 43 HOMOLOG"/>
    <property type="match status" value="1"/>
</dbReference>
<comment type="similarity">
    <text evidence="2">Belongs to the CUSTOS family.</text>
</comment>
<sequence>MNSKSKENGSSSSDSSDDEEEARKIQEALCDESIFSPKSVSPQTTVVGRIPVPFFKSSGSVAKEELTHEFKAQMKSLKSNRPQDKHDDNEGNLLDTTPEFRAHVAKLLSQMLDKKLSKKLSEQIWSLPKWLNKSTDSGTGIKLFSDSKTWCTIQDKQSFFDQVPGVARKKRKLRMSTSSESSEDEKIGACVFSLNDIQKENDILSKLEAQVPSARSECGQETKMGQHKNDITSFKSPESIASTDDKIIIKKKKKKKKTKINENAT</sequence>
<dbReference type="PANTHER" id="PTHR14482:SF0">
    <property type="entry name" value="PROTEIN CUSTOS"/>
    <property type="match status" value="1"/>
</dbReference>
<feature type="region of interest" description="Disordered" evidence="7">
    <location>
        <begin position="1"/>
        <end position="28"/>
    </location>
</feature>
<accession>A0AAV2HNE1</accession>
<evidence type="ECO:0000313" key="8">
    <source>
        <dbReference type="EMBL" id="CAL1534344.1"/>
    </source>
</evidence>
<evidence type="ECO:0000256" key="3">
    <source>
        <dbReference type="ARBA" id="ARBA00013465"/>
    </source>
</evidence>
<dbReference type="GO" id="GO:0005635">
    <property type="term" value="C:nuclear envelope"/>
    <property type="evidence" value="ECO:0007669"/>
    <property type="project" value="UniProtKB-SubCell"/>
</dbReference>
<keyword evidence="9" id="KW-1185">Reference proteome</keyword>
<comment type="subcellular location">
    <subcellularLocation>
        <location evidence="1">Nucleus envelope</location>
    </subcellularLocation>
</comment>
<dbReference type="EMBL" id="CAXITT010000168">
    <property type="protein sequence ID" value="CAL1534344.1"/>
    <property type="molecule type" value="Genomic_DNA"/>
</dbReference>
<proteinExistence type="inferred from homology"/>
<evidence type="ECO:0000256" key="1">
    <source>
        <dbReference type="ARBA" id="ARBA00004259"/>
    </source>
</evidence>
<dbReference type="AlphaFoldDB" id="A0AAV2HNE1"/>
<feature type="region of interest" description="Disordered" evidence="7">
    <location>
        <begin position="214"/>
        <end position="238"/>
    </location>
</feature>
<evidence type="ECO:0000256" key="5">
    <source>
        <dbReference type="ARBA" id="ARBA00022687"/>
    </source>
</evidence>
<comment type="caution">
    <text evidence="8">The sequence shown here is derived from an EMBL/GenBank/DDBJ whole genome shotgun (WGS) entry which is preliminary data.</text>
</comment>
<evidence type="ECO:0000256" key="6">
    <source>
        <dbReference type="ARBA" id="ARBA00023242"/>
    </source>
</evidence>
<feature type="region of interest" description="Disordered" evidence="7">
    <location>
        <begin position="73"/>
        <end position="95"/>
    </location>
</feature>
<keyword evidence="5" id="KW-0879">Wnt signaling pathway</keyword>
<dbReference type="InterPro" id="IPR026694">
    <property type="entry name" value="CUSTOS"/>
</dbReference>
<evidence type="ECO:0000256" key="4">
    <source>
        <dbReference type="ARBA" id="ARBA00022473"/>
    </source>
</evidence>
<organism evidence="8 9">
    <name type="scientific">Lymnaea stagnalis</name>
    <name type="common">Great pond snail</name>
    <name type="synonym">Helix stagnalis</name>
    <dbReference type="NCBI Taxonomy" id="6523"/>
    <lineage>
        <taxon>Eukaryota</taxon>
        <taxon>Metazoa</taxon>
        <taxon>Spiralia</taxon>
        <taxon>Lophotrochozoa</taxon>
        <taxon>Mollusca</taxon>
        <taxon>Gastropoda</taxon>
        <taxon>Heterobranchia</taxon>
        <taxon>Euthyneura</taxon>
        <taxon>Panpulmonata</taxon>
        <taxon>Hygrophila</taxon>
        <taxon>Lymnaeoidea</taxon>
        <taxon>Lymnaeidae</taxon>
        <taxon>Lymnaea</taxon>
    </lineage>
</organism>
<reference evidence="8 9" key="1">
    <citation type="submission" date="2024-04" db="EMBL/GenBank/DDBJ databases">
        <authorList>
            <consortium name="Genoscope - CEA"/>
            <person name="William W."/>
        </authorList>
    </citation>
    <scope>NUCLEOTIDE SEQUENCE [LARGE SCALE GENOMIC DNA]</scope>
</reference>
<dbReference type="Pfam" id="PF23999">
    <property type="entry name" value="CUSTOS"/>
    <property type="match status" value="1"/>
</dbReference>
<evidence type="ECO:0000256" key="7">
    <source>
        <dbReference type="SAM" id="MobiDB-lite"/>
    </source>
</evidence>
<dbReference type="Proteomes" id="UP001497497">
    <property type="component" value="Unassembled WGS sequence"/>
</dbReference>
<keyword evidence="6" id="KW-0539">Nucleus</keyword>
<keyword evidence="4" id="KW-0217">Developmental protein</keyword>
<gene>
    <name evidence="8" type="ORF">GSLYS_00008304001</name>
</gene>
<evidence type="ECO:0000313" key="9">
    <source>
        <dbReference type="Proteomes" id="UP001497497"/>
    </source>
</evidence>
<evidence type="ECO:0000256" key="2">
    <source>
        <dbReference type="ARBA" id="ARBA00008632"/>
    </source>
</evidence>
<dbReference type="GO" id="GO:0016055">
    <property type="term" value="P:Wnt signaling pathway"/>
    <property type="evidence" value="ECO:0007669"/>
    <property type="project" value="UniProtKB-KW"/>
</dbReference>
<protein>
    <recommendedName>
        <fullName evidence="3">Protein CUSTOS</fullName>
    </recommendedName>
</protein>